<protein>
    <recommendedName>
        <fullName evidence="3">Porin</fullName>
    </recommendedName>
</protein>
<proteinExistence type="predicted"/>
<organism evidence="1 2">
    <name type="scientific">Iocasia fonsfrigidae</name>
    <dbReference type="NCBI Taxonomy" id="2682810"/>
    <lineage>
        <taxon>Bacteria</taxon>
        <taxon>Bacillati</taxon>
        <taxon>Bacillota</taxon>
        <taxon>Clostridia</taxon>
        <taxon>Halanaerobiales</taxon>
        <taxon>Halanaerobiaceae</taxon>
        <taxon>Iocasia</taxon>
    </lineage>
</organism>
<keyword evidence="2" id="KW-1185">Reference proteome</keyword>
<evidence type="ECO:0000313" key="1">
    <source>
        <dbReference type="EMBL" id="QTL99137.1"/>
    </source>
</evidence>
<reference evidence="1" key="1">
    <citation type="submission" date="2019-12" db="EMBL/GenBank/DDBJ databases">
        <authorList>
            <person name="zhang j."/>
            <person name="sun C.M."/>
        </authorList>
    </citation>
    <scope>NUCLEOTIDE SEQUENCE</scope>
    <source>
        <strain evidence="1">NS-1</strain>
    </source>
</reference>
<evidence type="ECO:0008006" key="3">
    <source>
        <dbReference type="Google" id="ProtNLM"/>
    </source>
</evidence>
<accession>A0A8A7KJW5</accession>
<evidence type="ECO:0000313" key="2">
    <source>
        <dbReference type="Proteomes" id="UP000665020"/>
    </source>
</evidence>
<dbReference type="RefSeq" id="WP_230867532.1">
    <property type="nucleotide sequence ID" value="NZ_CP046640.1"/>
</dbReference>
<name>A0A8A7KJW5_9FIRM</name>
<dbReference type="AlphaFoldDB" id="A0A8A7KJW5"/>
<gene>
    <name evidence="1" type="ORF">GM661_14815</name>
</gene>
<dbReference type="EMBL" id="CP046640">
    <property type="protein sequence ID" value="QTL99137.1"/>
    <property type="molecule type" value="Genomic_DNA"/>
</dbReference>
<dbReference type="Proteomes" id="UP000665020">
    <property type="component" value="Chromosome"/>
</dbReference>
<dbReference type="KEGG" id="ifn:GM661_14815"/>
<dbReference type="SUPFAM" id="SSF56935">
    <property type="entry name" value="Porins"/>
    <property type="match status" value="1"/>
</dbReference>
<sequence>MKKILFIGLVLILVLAFTSISLSAMITTTGELKFAYFMKDYSGADADYTKTELGLYNDIYIAPRVSANVNLWLETNGEEKQDYNIVDDAYVTYKTESGNNLQVGYSRFDTAGPTYALADFTRGLLGGDLEPAVNLVYTVSLNDVWAFQTGYFHNWGGNCYEDYTGGDGKDTLLARSMYSANHFNLNIMYLDFGEMDQQFINPAGEYMIDATYTWSKFSIYGAYIAYDWAYNSERDYMGIVGSTVSLGNFWLNVDYALKTPEESMWTEYQDGTWHETDWSKDKPLGCKVSYYFGNNTTLEYAYATNTAGSDKSTLTLIVKF</sequence>